<reference evidence="1" key="1">
    <citation type="submission" date="2021-02" db="EMBL/GenBank/DDBJ databases">
        <authorList>
            <consortium name="DOE Joint Genome Institute"/>
            <person name="Ahrendt S."/>
            <person name="Looney B.P."/>
            <person name="Miyauchi S."/>
            <person name="Morin E."/>
            <person name="Drula E."/>
            <person name="Courty P.E."/>
            <person name="Chicoki N."/>
            <person name="Fauchery L."/>
            <person name="Kohler A."/>
            <person name="Kuo A."/>
            <person name="Labutti K."/>
            <person name="Pangilinan J."/>
            <person name="Lipzen A."/>
            <person name="Riley R."/>
            <person name="Andreopoulos W."/>
            <person name="He G."/>
            <person name="Johnson J."/>
            <person name="Barry K.W."/>
            <person name="Grigoriev I.V."/>
            <person name="Nagy L."/>
            <person name="Hibbett D."/>
            <person name="Henrissat B."/>
            <person name="Matheny P.B."/>
            <person name="Labbe J."/>
            <person name="Martin F."/>
        </authorList>
    </citation>
    <scope>NUCLEOTIDE SEQUENCE</scope>
    <source>
        <strain evidence="1">FP105234-sp</strain>
    </source>
</reference>
<sequence length="423" mass="46490">MVQRFRESITHRPPFTSGTIAAQPDELILFFGKGNKSERLDYATAGPEELDALSRACDRASFGLNGENVHDESYRKAGKLDSAFFSTSFVPERNKLASIVGGSLLEGDKATRPLHFELYKLNVYGEGSFFKPHQDTPRGGDMFASLVVVFPAAHEGGALVLRHGGEEWTFDAAQALDKESTPSVAYIAFFSDVEHEVLPVTKGHRVTLTYNIYYADDGNSKVPNPPTFVDPHARSSYGGTLKNRLAELIKCPDFLPEGGNLGFGLRHVYPVVSFPSNPLSASLDNIRLKGTDRLLDQVCTALGLETQLYFLYREDDDRASDAVAASGFHVDLGCNEVIMSEDVPYAQTILGGEYESFSEAMGGTRIYDPENDRPLDDVINWVTVPNSWTRTETALAYYGNEPGLSWVYADVCLVATVPEAGDR</sequence>
<name>A0ACB8RGQ2_9AGAM</name>
<reference evidence="1" key="2">
    <citation type="journal article" date="2022" name="New Phytol.">
        <title>Evolutionary transition to the ectomycorrhizal habit in the genomes of a hyperdiverse lineage of mushroom-forming fungi.</title>
        <authorList>
            <person name="Looney B."/>
            <person name="Miyauchi S."/>
            <person name="Morin E."/>
            <person name="Drula E."/>
            <person name="Courty P.E."/>
            <person name="Kohler A."/>
            <person name="Kuo A."/>
            <person name="LaButti K."/>
            <person name="Pangilinan J."/>
            <person name="Lipzen A."/>
            <person name="Riley R."/>
            <person name="Andreopoulos W."/>
            <person name="He G."/>
            <person name="Johnson J."/>
            <person name="Nolan M."/>
            <person name="Tritt A."/>
            <person name="Barry K.W."/>
            <person name="Grigoriev I.V."/>
            <person name="Nagy L.G."/>
            <person name="Hibbett D."/>
            <person name="Henrissat B."/>
            <person name="Matheny P.B."/>
            <person name="Labbe J."/>
            <person name="Martin F.M."/>
        </authorList>
    </citation>
    <scope>NUCLEOTIDE SEQUENCE</scope>
    <source>
        <strain evidence="1">FP105234-sp</strain>
    </source>
</reference>
<evidence type="ECO:0000313" key="2">
    <source>
        <dbReference type="Proteomes" id="UP000814033"/>
    </source>
</evidence>
<gene>
    <name evidence="1" type="ORF">FA95DRAFT_1499456</name>
</gene>
<organism evidence="1 2">
    <name type="scientific">Auriscalpium vulgare</name>
    <dbReference type="NCBI Taxonomy" id="40419"/>
    <lineage>
        <taxon>Eukaryota</taxon>
        <taxon>Fungi</taxon>
        <taxon>Dikarya</taxon>
        <taxon>Basidiomycota</taxon>
        <taxon>Agaricomycotina</taxon>
        <taxon>Agaricomycetes</taxon>
        <taxon>Russulales</taxon>
        <taxon>Auriscalpiaceae</taxon>
        <taxon>Auriscalpium</taxon>
    </lineage>
</organism>
<accession>A0ACB8RGQ2</accession>
<protein>
    <submittedName>
        <fullName evidence="1">Uncharacterized protein</fullName>
    </submittedName>
</protein>
<dbReference type="EMBL" id="MU276044">
    <property type="protein sequence ID" value="KAI0042876.1"/>
    <property type="molecule type" value="Genomic_DNA"/>
</dbReference>
<evidence type="ECO:0000313" key="1">
    <source>
        <dbReference type="EMBL" id="KAI0042876.1"/>
    </source>
</evidence>
<keyword evidence="2" id="KW-1185">Reference proteome</keyword>
<comment type="caution">
    <text evidence="1">The sequence shown here is derived from an EMBL/GenBank/DDBJ whole genome shotgun (WGS) entry which is preliminary data.</text>
</comment>
<dbReference type="Proteomes" id="UP000814033">
    <property type="component" value="Unassembled WGS sequence"/>
</dbReference>
<proteinExistence type="predicted"/>